<comment type="caution">
    <text evidence="1">The sequence shown here is derived from an EMBL/GenBank/DDBJ whole genome shotgun (WGS) entry which is preliminary data.</text>
</comment>
<evidence type="ECO:0000313" key="1">
    <source>
        <dbReference type="EMBL" id="GMN32789.1"/>
    </source>
</evidence>
<dbReference type="AlphaFoldDB" id="A0AA87Z9E8"/>
<organism evidence="1 2">
    <name type="scientific">Ficus carica</name>
    <name type="common">Common fig</name>
    <dbReference type="NCBI Taxonomy" id="3494"/>
    <lineage>
        <taxon>Eukaryota</taxon>
        <taxon>Viridiplantae</taxon>
        <taxon>Streptophyta</taxon>
        <taxon>Embryophyta</taxon>
        <taxon>Tracheophyta</taxon>
        <taxon>Spermatophyta</taxon>
        <taxon>Magnoliopsida</taxon>
        <taxon>eudicotyledons</taxon>
        <taxon>Gunneridae</taxon>
        <taxon>Pentapetalae</taxon>
        <taxon>rosids</taxon>
        <taxon>fabids</taxon>
        <taxon>Rosales</taxon>
        <taxon>Moraceae</taxon>
        <taxon>Ficeae</taxon>
        <taxon>Ficus</taxon>
    </lineage>
</organism>
<protein>
    <submittedName>
        <fullName evidence="1">Uncharacterized protein</fullName>
    </submittedName>
</protein>
<gene>
    <name evidence="1" type="ORF">TIFTF001_041789</name>
</gene>
<evidence type="ECO:0000313" key="2">
    <source>
        <dbReference type="Proteomes" id="UP001187192"/>
    </source>
</evidence>
<keyword evidence="2" id="KW-1185">Reference proteome</keyword>
<reference evidence="1" key="1">
    <citation type="submission" date="2023-07" db="EMBL/GenBank/DDBJ databases">
        <title>draft genome sequence of fig (Ficus carica).</title>
        <authorList>
            <person name="Takahashi T."/>
            <person name="Nishimura K."/>
        </authorList>
    </citation>
    <scope>NUCLEOTIDE SEQUENCE</scope>
</reference>
<dbReference type="Proteomes" id="UP001187192">
    <property type="component" value="Unassembled WGS sequence"/>
</dbReference>
<dbReference type="EMBL" id="BTGU01002013">
    <property type="protein sequence ID" value="GMN32789.1"/>
    <property type="molecule type" value="Genomic_DNA"/>
</dbReference>
<name>A0AA87Z9E8_FICCA</name>
<sequence>MGVRQSSRTSSAMIVDSTWMLGSSINPIGMLRRKCGSEVEPMKPRRPFVY</sequence>
<proteinExistence type="predicted"/>
<accession>A0AA87Z9E8</accession>